<dbReference type="VEuPathDB" id="FungiDB:CIMG_02323"/>
<dbReference type="AlphaFoldDB" id="A0A0E1S5I9"/>
<dbReference type="OMA" id="ICLRECD"/>
<sequence>MSKEYMPGMLSHSPSPEKHKVPVVVGLMEARTSKKRTRDDDAGGENHNRNLFMSDISNSHFVNPPTCRGYSIEPPAQSMVTVISPPTTTKLFHGSRINLDIRPRLRPAVCKRKRTGEHRVPEHLPQTPYNCMSDPGSKCTLSHPPSPHRPESVQQQRQNADRPPPTPAPILTPCHICYRRPTMHFQLDAYADCELCRKRTCYICLRECDGPDCRTGVMDTSSGSCERSSSGRKMCSWCAVEGVTDSGVDAVWCVDCVQRGEARCQDDAWMGG</sequence>
<evidence type="ECO:0000313" key="2">
    <source>
        <dbReference type="EMBL" id="EAS36969.1"/>
    </source>
</evidence>
<keyword evidence="3" id="KW-1185">Reference proteome</keyword>
<dbReference type="EMBL" id="GG704911">
    <property type="protein sequence ID" value="EAS36969.1"/>
    <property type="molecule type" value="Genomic_DNA"/>
</dbReference>
<name>A0A0E1S5I9_COCIM</name>
<feature type="region of interest" description="Disordered" evidence="1">
    <location>
        <begin position="135"/>
        <end position="167"/>
    </location>
</feature>
<protein>
    <submittedName>
        <fullName evidence="2">Uncharacterized protein</fullName>
    </submittedName>
</protein>
<dbReference type="KEGG" id="cim:CIMG_02323"/>
<reference evidence="3" key="1">
    <citation type="journal article" date="2009" name="Genome Res.">
        <title>Comparative genomic analyses of the human fungal pathogens Coccidioides and their relatives.</title>
        <authorList>
            <person name="Sharpton T.J."/>
            <person name="Stajich J.E."/>
            <person name="Rounsley S.D."/>
            <person name="Gardner M.J."/>
            <person name="Wortman J.R."/>
            <person name="Jordar V.S."/>
            <person name="Maiti R."/>
            <person name="Kodira C.D."/>
            <person name="Neafsey D.E."/>
            <person name="Zeng Q."/>
            <person name="Hung C.-Y."/>
            <person name="McMahan C."/>
            <person name="Muszewska A."/>
            <person name="Grynberg M."/>
            <person name="Mandel M.A."/>
            <person name="Kellner E.M."/>
            <person name="Barker B.M."/>
            <person name="Galgiani J.N."/>
            <person name="Orbach M.J."/>
            <person name="Kirkland T.N."/>
            <person name="Cole G.T."/>
            <person name="Henn M.R."/>
            <person name="Birren B.W."/>
            <person name="Taylor J.W."/>
        </authorList>
    </citation>
    <scope>NUCLEOTIDE SEQUENCE [LARGE SCALE GENOMIC DNA]</scope>
    <source>
        <strain evidence="3">RS</strain>
    </source>
</reference>
<evidence type="ECO:0000256" key="1">
    <source>
        <dbReference type="SAM" id="MobiDB-lite"/>
    </source>
</evidence>
<evidence type="ECO:0000313" key="3">
    <source>
        <dbReference type="Proteomes" id="UP000001261"/>
    </source>
</evidence>
<gene>
    <name evidence="2" type="ORF">CIMG_02323</name>
</gene>
<dbReference type="InParanoid" id="A0A0E1S5I9"/>
<dbReference type="GeneID" id="4566729"/>
<dbReference type="OrthoDB" id="5377226at2759"/>
<accession>A0A0E1S5I9</accession>
<organism evidence="2 3">
    <name type="scientific">Coccidioides immitis (strain RS)</name>
    <name type="common">Valley fever fungus</name>
    <dbReference type="NCBI Taxonomy" id="246410"/>
    <lineage>
        <taxon>Eukaryota</taxon>
        <taxon>Fungi</taxon>
        <taxon>Dikarya</taxon>
        <taxon>Ascomycota</taxon>
        <taxon>Pezizomycotina</taxon>
        <taxon>Eurotiomycetes</taxon>
        <taxon>Eurotiomycetidae</taxon>
        <taxon>Onygenales</taxon>
        <taxon>Onygenaceae</taxon>
        <taxon>Coccidioides</taxon>
    </lineage>
</organism>
<proteinExistence type="predicted"/>
<dbReference type="RefSeq" id="XP_001248552.1">
    <property type="nucleotide sequence ID" value="XM_001248551.2"/>
</dbReference>
<reference evidence="3" key="2">
    <citation type="journal article" date="2010" name="Genome Res.">
        <title>Population genomic sequencing of Coccidioides fungi reveals recent hybridization and transposon control.</title>
        <authorList>
            <person name="Neafsey D.E."/>
            <person name="Barker B.M."/>
            <person name="Sharpton T.J."/>
            <person name="Stajich J.E."/>
            <person name="Park D.J."/>
            <person name="Whiston E."/>
            <person name="Hung C.-Y."/>
            <person name="McMahan C."/>
            <person name="White J."/>
            <person name="Sykes S."/>
            <person name="Heiman D."/>
            <person name="Young S."/>
            <person name="Zeng Q."/>
            <person name="Abouelleil A."/>
            <person name="Aftuck L."/>
            <person name="Bessette D."/>
            <person name="Brown A."/>
            <person name="FitzGerald M."/>
            <person name="Lui A."/>
            <person name="Macdonald J.P."/>
            <person name="Priest M."/>
            <person name="Orbach M.J."/>
            <person name="Galgiani J.N."/>
            <person name="Kirkland T.N."/>
            <person name="Cole G.T."/>
            <person name="Birren B.W."/>
            <person name="Henn M.R."/>
            <person name="Taylor J.W."/>
            <person name="Rounsley S.D."/>
        </authorList>
    </citation>
    <scope>GENOME REANNOTATION</scope>
    <source>
        <strain evidence="3">RS</strain>
    </source>
</reference>
<dbReference type="Proteomes" id="UP000001261">
    <property type="component" value="Unassembled WGS sequence"/>
</dbReference>